<keyword evidence="1" id="KW-1133">Transmembrane helix</keyword>
<organism evidence="2 3">
    <name type="scientific">Rhodocytophaga rosea</name>
    <dbReference type="NCBI Taxonomy" id="2704465"/>
    <lineage>
        <taxon>Bacteria</taxon>
        <taxon>Pseudomonadati</taxon>
        <taxon>Bacteroidota</taxon>
        <taxon>Cytophagia</taxon>
        <taxon>Cytophagales</taxon>
        <taxon>Rhodocytophagaceae</taxon>
        <taxon>Rhodocytophaga</taxon>
    </lineage>
</organism>
<keyword evidence="1" id="KW-0812">Transmembrane</keyword>
<dbReference type="RefSeq" id="WP_162447471.1">
    <property type="nucleotide sequence ID" value="NZ_CP048222.1"/>
</dbReference>
<dbReference type="EMBL" id="CP048222">
    <property type="protein sequence ID" value="QHT71536.1"/>
    <property type="molecule type" value="Genomic_DNA"/>
</dbReference>
<reference evidence="2 3" key="1">
    <citation type="submission" date="2020-01" db="EMBL/GenBank/DDBJ databases">
        <authorList>
            <person name="Kim M.K."/>
        </authorList>
    </citation>
    <scope>NUCLEOTIDE SEQUENCE [LARGE SCALE GENOMIC DNA]</scope>
    <source>
        <strain evidence="2 3">172606-1</strain>
    </source>
</reference>
<accession>A0A6C0GU15</accession>
<sequence length="62" mass="7156">MTNNTYFKKVWGMPILLALITLAGLIFAILGTGIWHILSWVSLFVPIYIMCRYGKQFFESNL</sequence>
<protein>
    <submittedName>
        <fullName evidence="2">Uncharacterized protein</fullName>
    </submittedName>
</protein>
<name>A0A6C0GU15_9BACT</name>
<gene>
    <name evidence="2" type="ORF">GXP67_35180</name>
</gene>
<evidence type="ECO:0000256" key="1">
    <source>
        <dbReference type="SAM" id="Phobius"/>
    </source>
</evidence>
<evidence type="ECO:0000313" key="3">
    <source>
        <dbReference type="Proteomes" id="UP000480178"/>
    </source>
</evidence>
<keyword evidence="1" id="KW-0472">Membrane</keyword>
<proteinExistence type="predicted"/>
<evidence type="ECO:0000313" key="2">
    <source>
        <dbReference type="EMBL" id="QHT71536.1"/>
    </source>
</evidence>
<feature type="transmembrane region" description="Helical" evidence="1">
    <location>
        <begin position="12"/>
        <end position="31"/>
    </location>
</feature>
<dbReference type="KEGG" id="rhoz:GXP67_35180"/>
<dbReference type="AlphaFoldDB" id="A0A6C0GU15"/>
<dbReference type="Proteomes" id="UP000480178">
    <property type="component" value="Chromosome"/>
</dbReference>
<keyword evidence="3" id="KW-1185">Reference proteome</keyword>